<dbReference type="EMBL" id="UASJ01000018">
    <property type="protein sequence ID" value="SQC02393.1"/>
    <property type="molecule type" value="Genomic_DNA"/>
</dbReference>
<keyword evidence="4 7" id="KW-1133">Transmembrane helix</keyword>
<dbReference type="AlphaFoldDB" id="A0A2X2YQX1"/>
<dbReference type="Proteomes" id="UP000553981">
    <property type="component" value="Unassembled WGS sequence"/>
</dbReference>
<evidence type="ECO:0000256" key="7">
    <source>
        <dbReference type="SAM" id="Phobius"/>
    </source>
</evidence>
<reference evidence="8 12" key="2">
    <citation type="submission" date="2020-04" db="EMBL/GenBank/DDBJ databases">
        <title>Antimicrobial susceptibility and clonality of vaginal-derived multi-drug resistant Mobiluncus isolates in China.</title>
        <authorList>
            <person name="Zhang X."/>
        </authorList>
    </citation>
    <scope>NUCLEOTIDE SEQUENCE [LARGE SCALE GENOMIC DNA]</scope>
    <source>
        <strain evidence="8 12">19</strain>
    </source>
</reference>
<feature type="transmembrane region" description="Helical" evidence="7">
    <location>
        <begin position="96"/>
        <end position="117"/>
    </location>
</feature>
<dbReference type="FunFam" id="1.10.3470.10:FF:000003">
    <property type="entry name" value="Iron ABC transporter permease SitD"/>
    <property type="match status" value="1"/>
</dbReference>
<dbReference type="RefSeq" id="WP_004007283.1">
    <property type="nucleotide sequence ID" value="NZ_CP068112.1"/>
</dbReference>
<comment type="subcellular location">
    <subcellularLocation>
        <location evidence="6">Cell membrane</location>
        <topology evidence="6">Multi-pass membrane protein</topology>
    </subcellularLocation>
    <subcellularLocation>
        <location evidence="1">Membrane</location>
        <topology evidence="1">Multi-pass membrane protein</topology>
    </subcellularLocation>
</comment>
<name>A0A2X2YQX1_9ACTO</name>
<dbReference type="Pfam" id="PF00950">
    <property type="entry name" value="ABC-3"/>
    <property type="match status" value="1"/>
</dbReference>
<evidence type="ECO:0000313" key="9">
    <source>
        <dbReference type="EMBL" id="SQB65311.1"/>
    </source>
</evidence>
<dbReference type="PANTHER" id="PTHR30477">
    <property type="entry name" value="ABC-TRANSPORTER METAL-BINDING PROTEIN"/>
    <property type="match status" value="1"/>
</dbReference>
<feature type="transmembrane region" description="Helical" evidence="7">
    <location>
        <begin position="192"/>
        <end position="211"/>
    </location>
</feature>
<dbReference type="EMBL" id="UASJ01000001">
    <property type="protein sequence ID" value="SQB65311.1"/>
    <property type="molecule type" value="Genomic_DNA"/>
</dbReference>
<feature type="transmembrane region" description="Helical" evidence="7">
    <location>
        <begin position="251"/>
        <end position="270"/>
    </location>
</feature>
<feature type="transmembrane region" description="Helical" evidence="7">
    <location>
        <begin position="137"/>
        <end position="154"/>
    </location>
</feature>
<dbReference type="GO" id="GO:0010043">
    <property type="term" value="P:response to zinc ion"/>
    <property type="evidence" value="ECO:0007669"/>
    <property type="project" value="TreeGrafter"/>
</dbReference>
<reference evidence="9 11" key="1">
    <citation type="submission" date="2018-06" db="EMBL/GenBank/DDBJ databases">
        <authorList>
            <consortium name="Pathogen Informatics"/>
            <person name="Doyle S."/>
        </authorList>
    </citation>
    <scope>NUCLEOTIDE SEQUENCE [LARGE SCALE GENOMIC DNA]</scope>
    <source>
        <strain evidence="9 11">NCTC11820</strain>
    </source>
</reference>
<accession>A0A2X2YQX1</accession>
<evidence type="ECO:0000313" key="11">
    <source>
        <dbReference type="Proteomes" id="UP000250245"/>
    </source>
</evidence>
<organism evidence="9 11">
    <name type="scientific">Mobiluncus curtisii</name>
    <dbReference type="NCBI Taxonomy" id="2051"/>
    <lineage>
        <taxon>Bacteria</taxon>
        <taxon>Bacillati</taxon>
        <taxon>Actinomycetota</taxon>
        <taxon>Actinomycetes</taxon>
        <taxon>Actinomycetales</taxon>
        <taxon>Actinomycetaceae</taxon>
        <taxon>Mobiluncus</taxon>
    </lineage>
</organism>
<protein>
    <submittedName>
        <fullName evidence="9">Manganese transport system membrane protein mntB</fullName>
    </submittedName>
    <submittedName>
        <fullName evidence="8">Metal ABC transporter permease</fullName>
    </submittedName>
</protein>
<dbReference type="SUPFAM" id="SSF81345">
    <property type="entry name" value="ABC transporter involved in vitamin B12 uptake, BtuC"/>
    <property type="match status" value="1"/>
</dbReference>
<feature type="transmembrane region" description="Helical" evidence="7">
    <location>
        <begin position="166"/>
        <end position="186"/>
    </location>
</feature>
<evidence type="ECO:0000256" key="1">
    <source>
        <dbReference type="ARBA" id="ARBA00004141"/>
    </source>
</evidence>
<proteinExistence type="inferred from homology"/>
<evidence type="ECO:0000256" key="3">
    <source>
        <dbReference type="ARBA" id="ARBA00022692"/>
    </source>
</evidence>
<dbReference type="InterPro" id="IPR001626">
    <property type="entry name" value="ABC_TroCD"/>
</dbReference>
<evidence type="ECO:0000313" key="10">
    <source>
        <dbReference type="EMBL" id="SQC02393.1"/>
    </source>
</evidence>
<keyword evidence="6" id="KW-0813">Transport</keyword>
<evidence type="ECO:0000313" key="8">
    <source>
        <dbReference type="EMBL" id="NMW87633.1"/>
    </source>
</evidence>
<dbReference type="Gene3D" id="1.10.3470.10">
    <property type="entry name" value="ABC transporter involved in vitamin B12 uptake, BtuC"/>
    <property type="match status" value="1"/>
</dbReference>
<dbReference type="GeneID" id="55565282"/>
<comment type="similarity">
    <text evidence="2 6">Belongs to the ABC-3 integral membrane protein family.</text>
</comment>
<dbReference type="OMA" id="CALLSCW"/>
<dbReference type="EMBL" id="JABCUI010000003">
    <property type="protein sequence ID" value="NMW87633.1"/>
    <property type="molecule type" value="Genomic_DNA"/>
</dbReference>
<dbReference type="InterPro" id="IPR037294">
    <property type="entry name" value="ABC_BtuC-like"/>
</dbReference>
<feature type="transmembrane region" description="Helical" evidence="7">
    <location>
        <begin position="57"/>
        <end position="84"/>
    </location>
</feature>
<evidence type="ECO:0000313" key="12">
    <source>
        <dbReference type="Proteomes" id="UP000553981"/>
    </source>
</evidence>
<dbReference type="GO" id="GO:0071281">
    <property type="term" value="P:cellular response to iron ion"/>
    <property type="evidence" value="ECO:0007669"/>
    <property type="project" value="UniProtKB-ARBA"/>
</dbReference>
<evidence type="ECO:0000256" key="5">
    <source>
        <dbReference type="ARBA" id="ARBA00023136"/>
    </source>
</evidence>
<gene>
    <name evidence="9" type="primary">mntB_1</name>
    <name evidence="10" type="synonym">mntB_4</name>
    <name evidence="8" type="ORF">HHJ67_07725</name>
    <name evidence="9" type="ORF">NCTC11820_01441</name>
    <name evidence="10" type="ORF">NCTC11820_02283</name>
</gene>
<dbReference type="GO" id="GO:0055085">
    <property type="term" value="P:transmembrane transport"/>
    <property type="evidence" value="ECO:0007669"/>
    <property type="project" value="InterPro"/>
</dbReference>
<evidence type="ECO:0000256" key="6">
    <source>
        <dbReference type="RuleBase" id="RU003943"/>
    </source>
</evidence>
<dbReference type="CDD" id="cd06550">
    <property type="entry name" value="TM_ABC_iron-siderophores_like"/>
    <property type="match status" value="1"/>
</dbReference>
<sequence length="297" mass="31957">MNFYEAFIEMWTQQFMLRGIIVTGVAAAVCAVLSCWLVLIGWSLLGDALSHAILPGIVVSYLLGTPFAIGALVAALLVVGLIGAVRGRGRVKEDTAIGVVFTTMFASGLVLISLFPSHIDLHHILFGDMLGITRADMWQVLILSPLALVLLLYKKRDLVLYAFDKTHAHAIGISTSWLATLLLVALSLTVVVAMQAVGAILIVALVITPGATARLLTNRFNAMLWIAPLLSVSCVVLGAYISYWFDTASGATVVLLEGVLFLIVWLVDLLRQQRLQRYHGAQSAAPGPDPEPQQVAS</sequence>
<evidence type="ECO:0000256" key="4">
    <source>
        <dbReference type="ARBA" id="ARBA00022989"/>
    </source>
</evidence>
<feature type="transmembrane region" description="Helical" evidence="7">
    <location>
        <begin position="20"/>
        <end position="45"/>
    </location>
</feature>
<evidence type="ECO:0000256" key="2">
    <source>
        <dbReference type="ARBA" id="ARBA00008034"/>
    </source>
</evidence>
<feature type="transmembrane region" description="Helical" evidence="7">
    <location>
        <begin position="223"/>
        <end position="245"/>
    </location>
</feature>
<dbReference type="GO" id="GO:0043190">
    <property type="term" value="C:ATP-binding cassette (ABC) transporter complex"/>
    <property type="evidence" value="ECO:0007669"/>
    <property type="project" value="InterPro"/>
</dbReference>
<keyword evidence="5 7" id="KW-0472">Membrane</keyword>
<keyword evidence="3 6" id="KW-0812">Transmembrane</keyword>
<dbReference type="PANTHER" id="PTHR30477:SF13">
    <property type="entry name" value="IRON TRANSPORT SYSTEM MEMBRANE PROTEIN HI_0360-RELATED"/>
    <property type="match status" value="1"/>
</dbReference>
<dbReference type="Proteomes" id="UP000250245">
    <property type="component" value="Unassembled WGS sequence"/>
</dbReference>